<sequence length="302" mass="34311">MQEAEINNFENGNDTSVPCLSELATEKKNYVRTQQVELMEVKSSNRKLLEKVNDGEVLMNGQNEKDEMSVDRDELFTTETNNPLTLCSESGLGMVTCNNSSHADSPGAKRMTTDDDESPKPKRQTPDRSDDRLDKEEAMSNWKDEHETNLTEPDQTSKDLPNLSSDSDDDIIPTSAAQRRLLRHRHLRRRRYGRQRLSSDESDTTDDDDTNDGVKNTDDDEDKESDDDVRKAVLDILNKPVPKPNWFAVPELRKREYGYTSHQSSNTFREHVQGSLQMVTKLVLTESMKAHEGCVNALSSTE</sequence>
<gene>
    <name evidence="2" type="primary">ORF83985</name>
</gene>
<dbReference type="AlphaFoldDB" id="A0A0B6ZWR3"/>
<feature type="compositionally biased region" description="Basic and acidic residues" evidence="1">
    <location>
        <begin position="118"/>
        <end position="149"/>
    </location>
</feature>
<reference evidence="2" key="1">
    <citation type="submission" date="2014-12" db="EMBL/GenBank/DDBJ databases">
        <title>Insight into the proteome of Arion vulgaris.</title>
        <authorList>
            <person name="Aradska J."/>
            <person name="Bulat T."/>
            <person name="Smidak R."/>
            <person name="Sarate P."/>
            <person name="Gangsoo J."/>
            <person name="Sialana F."/>
            <person name="Bilban M."/>
            <person name="Lubec G."/>
        </authorList>
    </citation>
    <scope>NUCLEOTIDE SEQUENCE</scope>
    <source>
        <tissue evidence="2">Skin</tissue>
    </source>
</reference>
<name>A0A0B6ZWR3_9EUPU</name>
<accession>A0A0B6ZWR3</accession>
<feature type="compositionally biased region" description="Acidic residues" evidence="1">
    <location>
        <begin position="200"/>
        <end position="211"/>
    </location>
</feature>
<feature type="compositionally biased region" description="Polar residues" evidence="1">
    <location>
        <begin position="150"/>
        <end position="163"/>
    </location>
</feature>
<proteinExistence type="predicted"/>
<feature type="compositionally biased region" description="Acidic residues" evidence="1">
    <location>
        <begin position="218"/>
        <end position="227"/>
    </location>
</feature>
<organism evidence="2">
    <name type="scientific">Arion vulgaris</name>
    <dbReference type="NCBI Taxonomy" id="1028688"/>
    <lineage>
        <taxon>Eukaryota</taxon>
        <taxon>Metazoa</taxon>
        <taxon>Spiralia</taxon>
        <taxon>Lophotrochozoa</taxon>
        <taxon>Mollusca</taxon>
        <taxon>Gastropoda</taxon>
        <taxon>Heterobranchia</taxon>
        <taxon>Euthyneura</taxon>
        <taxon>Panpulmonata</taxon>
        <taxon>Eupulmonata</taxon>
        <taxon>Stylommatophora</taxon>
        <taxon>Helicina</taxon>
        <taxon>Arionoidea</taxon>
        <taxon>Arionidae</taxon>
        <taxon>Arion</taxon>
    </lineage>
</organism>
<evidence type="ECO:0000313" key="2">
    <source>
        <dbReference type="EMBL" id="CEK72797.1"/>
    </source>
</evidence>
<protein>
    <submittedName>
        <fullName evidence="2">Uncharacterized protein</fullName>
    </submittedName>
</protein>
<feature type="region of interest" description="Disordered" evidence="1">
    <location>
        <begin position="192"/>
        <end position="228"/>
    </location>
</feature>
<evidence type="ECO:0000256" key="1">
    <source>
        <dbReference type="SAM" id="MobiDB-lite"/>
    </source>
</evidence>
<feature type="region of interest" description="Disordered" evidence="1">
    <location>
        <begin position="97"/>
        <end position="173"/>
    </location>
</feature>
<dbReference type="EMBL" id="HACG01025932">
    <property type="protein sequence ID" value="CEK72797.1"/>
    <property type="molecule type" value="Transcribed_RNA"/>
</dbReference>